<dbReference type="HOGENOM" id="CLU_085752_1_2_1"/>
<gene>
    <name evidence="13" type="ORF">CSUB01_05025</name>
</gene>
<dbReference type="InterPro" id="IPR000245">
    <property type="entry name" value="ATPase_proteolipid_csu"/>
</dbReference>
<comment type="similarity">
    <text evidence="2 11">Belongs to the V-ATPase proteolipid subunit family.</text>
</comment>
<evidence type="ECO:0000256" key="7">
    <source>
        <dbReference type="ARBA" id="ARBA00023065"/>
    </source>
</evidence>
<evidence type="ECO:0000256" key="2">
    <source>
        <dbReference type="ARBA" id="ARBA00007296"/>
    </source>
</evidence>
<dbReference type="Gene3D" id="1.20.120.610">
    <property type="entry name" value="lithium bound rotor ring of v- atpase"/>
    <property type="match status" value="1"/>
</dbReference>
<feature type="transmembrane region" description="Helical" evidence="11">
    <location>
        <begin position="93"/>
        <end position="119"/>
    </location>
</feature>
<dbReference type="InterPro" id="IPR011555">
    <property type="entry name" value="ATPase_proteolipid_su_C_euk"/>
</dbReference>
<evidence type="ECO:0000313" key="14">
    <source>
        <dbReference type="Proteomes" id="UP000027238"/>
    </source>
</evidence>
<dbReference type="eggNOG" id="KOG0232">
    <property type="taxonomic scope" value="Eukaryota"/>
</dbReference>
<evidence type="ECO:0000256" key="11">
    <source>
        <dbReference type="RuleBase" id="RU363060"/>
    </source>
</evidence>
<dbReference type="OMA" id="IMSNNIK"/>
<evidence type="ECO:0000259" key="12">
    <source>
        <dbReference type="Pfam" id="PF00137"/>
    </source>
</evidence>
<accession>A0A066XNL3</accession>
<keyword evidence="7 11" id="KW-0406">Ion transport</keyword>
<dbReference type="PANTHER" id="PTHR10263">
    <property type="entry name" value="V-TYPE PROTON ATPASE PROTEOLIPID SUBUNIT"/>
    <property type="match status" value="1"/>
</dbReference>
<protein>
    <recommendedName>
        <fullName evidence="11">V-type proton ATPase proteolipid subunit</fullName>
    </recommendedName>
</protein>
<feature type="domain" description="V-ATPase proteolipid subunit C-like" evidence="12">
    <location>
        <begin position="58"/>
        <end position="117"/>
    </location>
</feature>
<dbReference type="CDD" id="cd18176">
    <property type="entry name" value="ATP-synt_Vo_c_ATP6C_rpt2"/>
    <property type="match status" value="1"/>
</dbReference>
<reference evidence="14" key="1">
    <citation type="journal article" date="2014" name="Genome Announc.">
        <title>Draft genome sequence of Colletotrichum sublineola, a destructive pathogen of cultivated sorghum.</title>
        <authorList>
            <person name="Baroncelli R."/>
            <person name="Sanz-Martin J.M."/>
            <person name="Rech G.E."/>
            <person name="Sukno S.A."/>
            <person name="Thon M.R."/>
        </authorList>
    </citation>
    <scope>NUCLEOTIDE SEQUENCE [LARGE SCALE GENOMIC DNA]</scope>
    <source>
        <strain evidence="14">TX430BB</strain>
    </source>
</reference>
<sequence length="206" mass="21690">MTPSARLARANLTPRWDLSEPVIITCSPSFASSATEMDALILASMDRCPSYSSFFGALGCAAAIVFTVVGAYYGTAKSSGAIFASGVLHPERLMQNTLCPIMAQILSIYRLVAAVVIANDLKKKQALHTSFLQLGAGISVELCGLAAGLAIGVVGDVGVRATSHQPRLYVSMVLILIFAEVLGLYGLVIAVLLQSKSTESVTECKF</sequence>
<dbReference type="Proteomes" id="UP000027238">
    <property type="component" value="Unassembled WGS sequence"/>
</dbReference>
<comment type="subunit">
    <text evidence="10 11">V-ATPase is a heteromultimeric enzyme composed of a peripheral catalytic V1 complex (components A to H) attached to an integral membrane V0 proton pore complex (components: a, c, c', c'', d, e, f and VOA1). The decameric c-ring forms the proton-conducting pore, and is composed of eight proteolipid subunits c, one subunit c' and one subunit c''.</text>
</comment>
<dbReference type="FunFam" id="1.20.120.610:FF:000001">
    <property type="entry name" value="V-type proton ATPase proteolipid subunit"/>
    <property type="match status" value="1"/>
</dbReference>
<proteinExistence type="inferred from homology"/>
<evidence type="ECO:0000256" key="3">
    <source>
        <dbReference type="ARBA" id="ARBA00022448"/>
    </source>
</evidence>
<keyword evidence="11" id="KW-0926">Vacuole</keyword>
<dbReference type="Pfam" id="PF00137">
    <property type="entry name" value="ATP-synt_C"/>
    <property type="match status" value="2"/>
</dbReference>
<evidence type="ECO:0000256" key="10">
    <source>
        <dbReference type="ARBA" id="ARBA00046480"/>
    </source>
</evidence>
<keyword evidence="8 11" id="KW-0472">Membrane</keyword>
<dbReference type="PRINTS" id="PR00122">
    <property type="entry name" value="VACATPASE"/>
</dbReference>
<evidence type="ECO:0000313" key="13">
    <source>
        <dbReference type="EMBL" id="KDN69234.1"/>
    </source>
</evidence>
<dbReference type="GO" id="GO:0046961">
    <property type="term" value="F:proton-transporting ATPase activity, rotational mechanism"/>
    <property type="evidence" value="ECO:0007669"/>
    <property type="project" value="InterPro"/>
</dbReference>
<organism evidence="13 14">
    <name type="scientific">Colletotrichum sublineola</name>
    <name type="common">Sorghum anthracnose fungus</name>
    <dbReference type="NCBI Taxonomy" id="1173701"/>
    <lineage>
        <taxon>Eukaryota</taxon>
        <taxon>Fungi</taxon>
        <taxon>Dikarya</taxon>
        <taxon>Ascomycota</taxon>
        <taxon>Pezizomycotina</taxon>
        <taxon>Sordariomycetes</taxon>
        <taxon>Hypocreomycetidae</taxon>
        <taxon>Glomerellales</taxon>
        <taxon>Glomerellaceae</taxon>
        <taxon>Colletotrichum</taxon>
        <taxon>Colletotrichum graminicola species complex</taxon>
    </lineage>
</organism>
<evidence type="ECO:0000256" key="4">
    <source>
        <dbReference type="ARBA" id="ARBA00022692"/>
    </source>
</evidence>
<keyword evidence="6 11" id="KW-1133">Transmembrane helix</keyword>
<comment type="function">
    <text evidence="9">Proton-conducting pore forming subunit of the V0 complex of vacuolar(H+)-ATPase (V-ATPase), a multisubunit enzyme composed of a peripheral complex (V1) that hydrolyzes ATP and a membrane integral complex (V0) that translocates protons. V-ATPase is responsible for acidifying and maintaining the pH of intracellular compartments.</text>
</comment>
<keyword evidence="14" id="KW-1185">Reference proteome</keyword>
<keyword evidence="4 11" id="KW-0812">Transmembrane</keyword>
<evidence type="ECO:0000256" key="1">
    <source>
        <dbReference type="ARBA" id="ARBA00004128"/>
    </source>
</evidence>
<comment type="subcellular location">
    <subcellularLocation>
        <location evidence="1 11">Vacuole membrane</location>
        <topology evidence="1 11">Multi-pass membrane protein</topology>
    </subcellularLocation>
</comment>
<dbReference type="EMBL" id="JMSE01000537">
    <property type="protein sequence ID" value="KDN69234.1"/>
    <property type="molecule type" value="Genomic_DNA"/>
</dbReference>
<name>A0A066XNL3_COLSU</name>
<dbReference type="OrthoDB" id="1744869at2759"/>
<keyword evidence="3 11" id="KW-0813">Transport</keyword>
<dbReference type="InterPro" id="IPR035921">
    <property type="entry name" value="F/V-ATP_Csub_sf"/>
</dbReference>
<dbReference type="STRING" id="1173701.A0A066XNL3"/>
<feature type="transmembrane region" description="Helical" evidence="11">
    <location>
        <begin position="131"/>
        <end position="155"/>
    </location>
</feature>
<dbReference type="GO" id="GO:0033179">
    <property type="term" value="C:proton-transporting V-type ATPase, V0 domain"/>
    <property type="evidence" value="ECO:0007669"/>
    <property type="project" value="InterPro"/>
</dbReference>
<dbReference type="InterPro" id="IPR002379">
    <property type="entry name" value="ATPase_proteolipid_c-like_dom"/>
</dbReference>
<keyword evidence="5 11" id="KW-0375">Hydrogen ion transport</keyword>
<feature type="domain" description="V-ATPase proteolipid subunit C-like" evidence="12">
    <location>
        <begin position="134"/>
        <end position="193"/>
    </location>
</feature>
<dbReference type="NCBIfam" id="TIGR01100">
    <property type="entry name" value="V_ATP_synt_C"/>
    <property type="match status" value="1"/>
</dbReference>
<feature type="transmembrane region" description="Helical" evidence="11">
    <location>
        <begin position="167"/>
        <end position="193"/>
    </location>
</feature>
<evidence type="ECO:0000256" key="5">
    <source>
        <dbReference type="ARBA" id="ARBA00022781"/>
    </source>
</evidence>
<dbReference type="AlphaFoldDB" id="A0A066XNL3"/>
<comment type="caution">
    <text evidence="13">The sequence shown here is derived from an EMBL/GenBank/DDBJ whole genome shotgun (WGS) entry which is preliminary data.</text>
</comment>
<feature type="transmembrane region" description="Helical" evidence="11">
    <location>
        <begin position="54"/>
        <end position="73"/>
    </location>
</feature>
<evidence type="ECO:0000256" key="6">
    <source>
        <dbReference type="ARBA" id="ARBA00022989"/>
    </source>
</evidence>
<dbReference type="SUPFAM" id="SSF81333">
    <property type="entry name" value="F1F0 ATP synthase subunit C"/>
    <property type="match status" value="1"/>
</dbReference>
<dbReference type="CDD" id="cd18175">
    <property type="entry name" value="ATP-synt_Vo_c_ATP6C_rpt1"/>
    <property type="match status" value="1"/>
</dbReference>
<comment type="function">
    <text evidence="11">Proton-conducting pore forming of the V0 complex of vacuolar(H+)-ATPase (V-ATPase), a multisubunit enzyme composed of a peripheral complex (V1) that hydrolyzes ATP and a membrane integral complex (V0) that translocates protons. V-ATPase is responsible for acidifying and maintaining the pH of intracellular compartments.</text>
</comment>
<dbReference type="GO" id="GO:0005774">
    <property type="term" value="C:vacuolar membrane"/>
    <property type="evidence" value="ECO:0007669"/>
    <property type="project" value="UniProtKB-SubCell"/>
</dbReference>
<evidence type="ECO:0000256" key="9">
    <source>
        <dbReference type="ARBA" id="ARBA00045519"/>
    </source>
</evidence>
<evidence type="ECO:0000256" key="8">
    <source>
        <dbReference type="ARBA" id="ARBA00023136"/>
    </source>
</evidence>